<accession>A0A8S5PFS0</accession>
<evidence type="ECO:0000313" key="1">
    <source>
        <dbReference type="EMBL" id="DAE05512.1"/>
    </source>
</evidence>
<name>A0A8S5PFS0_9CAUD</name>
<sequence>MLQNIPVDQLIPYERNNKIHTEEQVKKIAKSIKEL</sequence>
<dbReference type="InterPro" id="IPR036086">
    <property type="entry name" value="ParB/Sulfiredoxin_sf"/>
</dbReference>
<reference evidence="1" key="1">
    <citation type="journal article" date="2021" name="Proc. Natl. Acad. Sci. U.S.A.">
        <title>A Catalog of Tens of Thousands of Viruses from Human Metagenomes Reveals Hidden Associations with Chronic Diseases.</title>
        <authorList>
            <person name="Tisza M.J."/>
            <person name="Buck C.B."/>
        </authorList>
    </citation>
    <scope>NUCLEOTIDE SEQUENCE</scope>
    <source>
        <strain evidence="1">CtuQh21</strain>
    </source>
</reference>
<organism evidence="1">
    <name type="scientific">Podoviridae sp. ctuQh21</name>
    <dbReference type="NCBI Taxonomy" id="2825284"/>
    <lineage>
        <taxon>Viruses</taxon>
        <taxon>Duplodnaviria</taxon>
        <taxon>Heunggongvirae</taxon>
        <taxon>Uroviricota</taxon>
        <taxon>Caudoviricetes</taxon>
    </lineage>
</organism>
<proteinExistence type="predicted"/>
<dbReference type="EMBL" id="BK015412">
    <property type="protein sequence ID" value="DAE05512.1"/>
    <property type="molecule type" value="Genomic_DNA"/>
</dbReference>
<protein>
    <submittedName>
        <fullName evidence="1">Uncharacterized protein</fullName>
    </submittedName>
</protein>
<dbReference type="SUPFAM" id="SSF110849">
    <property type="entry name" value="ParB/Sulfiredoxin"/>
    <property type="match status" value="1"/>
</dbReference>